<dbReference type="RefSeq" id="WP_220102858.1">
    <property type="nucleotide sequence ID" value="NZ_JAHZSS010000003.1"/>
</dbReference>
<dbReference type="Proteomes" id="UP001166251">
    <property type="component" value="Unassembled WGS sequence"/>
</dbReference>
<sequence>MTSIQGSMSNMMPPPPKGQNSTTLTEEQSQLITETLEQYDADNLTEADAKAIVETFSEAGIQPSEAFAAQLDELGFDAKAIGDSAGMDGPPPPPPPGEQVASLSITEEMLSELNTLLNEMSEGNLSDDEQANTLSRIKDIFEQGMPEGGLVDITV</sequence>
<evidence type="ECO:0000256" key="1">
    <source>
        <dbReference type="SAM" id="MobiDB-lite"/>
    </source>
</evidence>
<accession>A0ABS7ED66</accession>
<feature type="compositionally biased region" description="Polar residues" evidence="1">
    <location>
        <begin position="18"/>
        <end position="29"/>
    </location>
</feature>
<feature type="region of interest" description="Disordered" evidence="1">
    <location>
        <begin position="1"/>
        <end position="29"/>
    </location>
</feature>
<comment type="caution">
    <text evidence="2">The sequence shown here is derived from an EMBL/GenBank/DDBJ whole genome shotgun (WGS) entry which is preliminary data.</text>
</comment>
<gene>
    <name evidence="2" type="ORF">K0504_03925</name>
</gene>
<name>A0ABS7ED66_9GAMM</name>
<keyword evidence="3" id="KW-1185">Reference proteome</keyword>
<evidence type="ECO:0000313" key="3">
    <source>
        <dbReference type="Proteomes" id="UP001166251"/>
    </source>
</evidence>
<proteinExistence type="predicted"/>
<reference evidence="2" key="1">
    <citation type="submission" date="2021-07" db="EMBL/GenBank/DDBJ databases">
        <title>Neiella marina sp. nov., isolated from the intestinal content of sea cucumber Apostichopus japonicus.</title>
        <authorList>
            <person name="Bai X."/>
        </authorList>
    </citation>
    <scope>NUCLEOTIDE SEQUENCE</scope>
    <source>
        <strain evidence="2">126</strain>
    </source>
</reference>
<protein>
    <submittedName>
        <fullName evidence="2">Uncharacterized protein</fullName>
    </submittedName>
</protein>
<organism evidence="2 3">
    <name type="scientific">Neiella holothuriorum</name>
    <dbReference type="NCBI Taxonomy" id="2870530"/>
    <lineage>
        <taxon>Bacteria</taxon>
        <taxon>Pseudomonadati</taxon>
        <taxon>Pseudomonadota</taxon>
        <taxon>Gammaproteobacteria</taxon>
        <taxon>Alteromonadales</taxon>
        <taxon>Echinimonadaceae</taxon>
        <taxon>Neiella</taxon>
    </lineage>
</organism>
<dbReference type="EMBL" id="JAHZSS010000003">
    <property type="protein sequence ID" value="MBW8190175.1"/>
    <property type="molecule type" value="Genomic_DNA"/>
</dbReference>
<feature type="region of interest" description="Disordered" evidence="1">
    <location>
        <begin position="78"/>
        <end position="100"/>
    </location>
</feature>
<feature type="compositionally biased region" description="Polar residues" evidence="1">
    <location>
        <begin position="1"/>
        <end position="10"/>
    </location>
</feature>
<evidence type="ECO:0000313" key="2">
    <source>
        <dbReference type="EMBL" id="MBW8190175.1"/>
    </source>
</evidence>